<dbReference type="SUPFAM" id="SSF161098">
    <property type="entry name" value="MetI-like"/>
    <property type="match status" value="1"/>
</dbReference>
<feature type="transmembrane region" description="Helical" evidence="7">
    <location>
        <begin position="178"/>
        <end position="195"/>
    </location>
</feature>
<evidence type="ECO:0000313" key="10">
    <source>
        <dbReference type="Proteomes" id="UP000319263"/>
    </source>
</evidence>
<proteinExistence type="inferred from homology"/>
<evidence type="ECO:0000256" key="2">
    <source>
        <dbReference type="ARBA" id="ARBA00022448"/>
    </source>
</evidence>
<dbReference type="PROSITE" id="PS50928">
    <property type="entry name" value="ABC_TM1"/>
    <property type="match status" value="1"/>
</dbReference>
<dbReference type="InterPro" id="IPR000515">
    <property type="entry name" value="MetI-like"/>
</dbReference>
<comment type="subcellular location">
    <subcellularLocation>
        <location evidence="1 7">Cell membrane</location>
        <topology evidence="1 7">Multi-pass membrane protein</topology>
    </subcellularLocation>
</comment>
<protein>
    <submittedName>
        <fullName evidence="9">Carbohydrate ABC transporter permease</fullName>
    </submittedName>
</protein>
<evidence type="ECO:0000313" key="9">
    <source>
        <dbReference type="EMBL" id="QDP96666.1"/>
    </source>
</evidence>
<dbReference type="InterPro" id="IPR035906">
    <property type="entry name" value="MetI-like_sf"/>
</dbReference>
<keyword evidence="10" id="KW-1185">Reference proteome</keyword>
<dbReference type="Pfam" id="PF00528">
    <property type="entry name" value="BPD_transp_1"/>
    <property type="match status" value="1"/>
</dbReference>
<reference evidence="9 10" key="1">
    <citation type="submission" date="2019-07" db="EMBL/GenBank/DDBJ databases">
        <title>Microlunatus dokdonensis sp. nov. isolated from the rhizospheric soil of the wild plant Elymus tsukushiensis.</title>
        <authorList>
            <person name="Ghim S.-Y."/>
            <person name="Hwang Y.-J."/>
            <person name="Son J.-S."/>
            <person name="Shin J.-H."/>
        </authorList>
    </citation>
    <scope>NUCLEOTIDE SEQUENCE [LARGE SCALE GENOMIC DNA]</scope>
    <source>
        <strain evidence="9 10">KUDC0627</strain>
    </source>
</reference>
<comment type="similarity">
    <text evidence="7">Belongs to the binding-protein-dependent transport system permease family.</text>
</comment>
<sequence length="314" mass="34183">MTEQTASGQTTAGQSADARRKFSNGVSAAAPPQAITVGKHGSGRTFVVVSWVILIVFAVLWLIPSLWAIKTSLTSNSTSAIGAGPILKDWHLTLGSYKTLLSSGDIWNWYLASFVTSILTVIFAIGFSSMAAYALSRMNFRGRRWVFLLFIGGILVPSQVLIVPVFQELNVVGLLNTYWAVILPQIPTVIALFVFKQFFDNIPRDYEESARLDGAGYWRIFRSIVLPLSRPVIAAMAIVTFVGTWNNLILPLFVLSNPKLMTIPVGLATVQGSFGQRLSDIQASSILGALPLVILFLIFQRQIVEGFAGSGLKG</sequence>
<dbReference type="PANTHER" id="PTHR43744:SF12">
    <property type="entry name" value="ABC TRANSPORTER PERMEASE PROTEIN MG189-RELATED"/>
    <property type="match status" value="1"/>
</dbReference>
<dbReference type="EMBL" id="CP041692">
    <property type="protein sequence ID" value="QDP96666.1"/>
    <property type="molecule type" value="Genomic_DNA"/>
</dbReference>
<accession>A0A516PZQ8</accession>
<dbReference type="OrthoDB" id="61122at2"/>
<keyword evidence="3" id="KW-1003">Cell membrane</keyword>
<dbReference type="RefSeq" id="WP_143986628.1">
    <property type="nucleotide sequence ID" value="NZ_CP041692.1"/>
</dbReference>
<evidence type="ECO:0000256" key="4">
    <source>
        <dbReference type="ARBA" id="ARBA00022692"/>
    </source>
</evidence>
<dbReference type="Proteomes" id="UP000319263">
    <property type="component" value="Chromosome"/>
</dbReference>
<evidence type="ECO:0000256" key="5">
    <source>
        <dbReference type="ARBA" id="ARBA00022989"/>
    </source>
</evidence>
<evidence type="ECO:0000256" key="3">
    <source>
        <dbReference type="ARBA" id="ARBA00022475"/>
    </source>
</evidence>
<keyword evidence="2 7" id="KW-0813">Transport</keyword>
<keyword evidence="6 7" id="KW-0472">Membrane</keyword>
<feature type="transmembrane region" description="Helical" evidence="7">
    <location>
        <begin position="232"/>
        <end position="254"/>
    </location>
</feature>
<dbReference type="GO" id="GO:0055085">
    <property type="term" value="P:transmembrane transport"/>
    <property type="evidence" value="ECO:0007669"/>
    <property type="project" value="InterPro"/>
</dbReference>
<dbReference type="Gene3D" id="1.10.3720.10">
    <property type="entry name" value="MetI-like"/>
    <property type="match status" value="1"/>
</dbReference>
<feature type="transmembrane region" description="Helical" evidence="7">
    <location>
        <begin position="281"/>
        <end position="299"/>
    </location>
</feature>
<name>A0A516PZQ8_9ACTN</name>
<feature type="domain" description="ABC transmembrane type-1" evidence="8">
    <location>
        <begin position="110"/>
        <end position="299"/>
    </location>
</feature>
<feature type="transmembrane region" description="Helical" evidence="7">
    <location>
        <begin position="46"/>
        <end position="69"/>
    </location>
</feature>
<organism evidence="9 10">
    <name type="scientific">Microlunatus elymi</name>
    <dbReference type="NCBI Taxonomy" id="2596828"/>
    <lineage>
        <taxon>Bacteria</taxon>
        <taxon>Bacillati</taxon>
        <taxon>Actinomycetota</taxon>
        <taxon>Actinomycetes</taxon>
        <taxon>Propionibacteriales</taxon>
        <taxon>Propionibacteriaceae</taxon>
        <taxon>Microlunatus</taxon>
    </lineage>
</organism>
<evidence type="ECO:0000259" key="8">
    <source>
        <dbReference type="PROSITE" id="PS50928"/>
    </source>
</evidence>
<keyword evidence="5 7" id="KW-1133">Transmembrane helix</keyword>
<keyword evidence="4 7" id="KW-0812">Transmembrane</keyword>
<dbReference type="PANTHER" id="PTHR43744">
    <property type="entry name" value="ABC TRANSPORTER PERMEASE PROTEIN MG189-RELATED-RELATED"/>
    <property type="match status" value="1"/>
</dbReference>
<dbReference type="CDD" id="cd06261">
    <property type="entry name" value="TM_PBP2"/>
    <property type="match status" value="1"/>
</dbReference>
<feature type="transmembrane region" description="Helical" evidence="7">
    <location>
        <begin position="109"/>
        <end position="133"/>
    </location>
</feature>
<evidence type="ECO:0000256" key="7">
    <source>
        <dbReference type="RuleBase" id="RU363032"/>
    </source>
</evidence>
<dbReference type="GO" id="GO:0005886">
    <property type="term" value="C:plasma membrane"/>
    <property type="evidence" value="ECO:0007669"/>
    <property type="project" value="UniProtKB-SubCell"/>
</dbReference>
<dbReference type="AlphaFoldDB" id="A0A516PZQ8"/>
<evidence type="ECO:0000256" key="1">
    <source>
        <dbReference type="ARBA" id="ARBA00004651"/>
    </source>
</evidence>
<feature type="transmembrane region" description="Helical" evidence="7">
    <location>
        <begin position="145"/>
        <end position="166"/>
    </location>
</feature>
<gene>
    <name evidence="9" type="ORF">FOE78_12765</name>
</gene>
<dbReference type="KEGG" id="mik:FOE78_12765"/>
<evidence type="ECO:0000256" key="6">
    <source>
        <dbReference type="ARBA" id="ARBA00023136"/>
    </source>
</evidence>